<evidence type="ECO:0000313" key="1">
    <source>
        <dbReference type="EMBL" id="ABW02877.1"/>
    </source>
</evidence>
<protein>
    <submittedName>
        <fullName evidence="1">Uncharacterized protein</fullName>
    </submittedName>
</protein>
<sequence>MVKSISFANNRYNGGSTSRIFAEYEIGPVGDVYLVFADYTKKPGSLIGWSGGGFSAPLYPKIAEAVFYSGITDNNLMIRDGKWVLVAFQPKGDTTFNTDFYIYKMVTPKLPTKDKYGINIYNAKGDLLLHSGWKVPRINNFFSSKFGGLPDLENDSEVVLIGTTYGERIIDWYDEPFSKADAKWYVGSNKLVNVGFYRKYTLYNLETREFPRSCYGYLSPIIRDGYLTFSVAHLETGPKSLSDTFDGGAHVVGVPNRFVNPVIVIDKPI</sequence>
<organism evidence="1">
    <name type="scientific">Aggregatibacter aphrophilus (strain NJ8700)</name>
    <name type="common">Haemophilus aphrophilus</name>
    <dbReference type="NCBI Taxonomy" id="634176"/>
    <lineage>
        <taxon>Bacteria</taxon>
        <taxon>Pseudomonadati</taxon>
        <taxon>Pseudomonadota</taxon>
        <taxon>Gammaproteobacteria</taxon>
        <taxon>Pasteurellales</taxon>
        <taxon>Pasteurellaceae</taxon>
        <taxon>Aggregatibacter</taxon>
    </lineage>
</organism>
<dbReference type="AlphaFoldDB" id="D0FM67"/>
<dbReference type="EMBL" id="EF605277">
    <property type="protein sequence ID" value="ABW02877.1"/>
    <property type="molecule type" value="Genomic_DNA"/>
</dbReference>
<accession>D0FM67</accession>
<proteinExistence type="predicted"/>
<name>D0FM67_AGGAN</name>
<reference evidence="1" key="1">
    <citation type="submission" date="2007-05" db="EMBL/GenBank/DDBJ databases">
        <title>Hap62 prophage of Haemophilus aphrophilus NJ8700: Ecological fitness and prophages in a commensal species of the oral cavity.</title>
        <authorList>
            <person name="Di Bonaventura M."/>
            <person name="DeSalle R."/>
        </authorList>
    </citation>
    <scope>NUCLEOTIDE SEQUENCE</scope>
    <source>
        <strain evidence="1">NJ8700</strain>
    </source>
</reference>
<gene>
    <name evidence="1" type="ORF">Hap62p56</name>
</gene>